<reference evidence="3 4" key="1">
    <citation type="submission" date="2014-04" db="EMBL/GenBank/DDBJ databases">
        <authorList>
            <consortium name="DOE Joint Genome Institute"/>
            <person name="Kuo A."/>
            <person name="Tarkka M."/>
            <person name="Buscot F."/>
            <person name="Kohler A."/>
            <person name="Nagy L.G."/>
            <person name="Floudas D."/>
            <person name="Copeland A."/>
            <person name="Barry K.W."/>
            <person name="Cichocki N."/>
            <person name="Veneault-Fourrey C."/>
            <person name="LaButti K."/>
            <person name="Lindquist E.A."/>
            <person name="Lipzen A."/>
            <person name="Lundell T."/>
            <person name="Morin E."/>
            <person name="Murat C."/>
            <person name="Sun H."/>
            <person name="Tunlid A."/>
            <person name="Henrissat B."/>
            <person name="Grigoriev I.V."/>
            <person name="Hibbett D.S."/>
            <person name="Martin F."/>
            <person name="Nordberg H.P."/>
            <person name="Cantor M.N."/>
            <person name="Hua S.X."/>
        </authorList>
    </citation>
    <scope>NUCLEOTIDE SEQUENCE [LARGE SCALE GENOMIC DNA]</scope>
    <source>
        <strain evidence="3 4">F 1598</strain>
    </source>
</reference>
<feature type="compositionally biased region" description="Basic and acidic residues" evidence="2">
    <location>
        <begin position="181"/>
        <end position="204"/>
    </location>
</feature>
<dbReference type="HOGENOM" id="CLU_023802_0_0_1"/>
<accession>A0A0C3FYN2</accession>
<gene>
    <name evidence="3" type="ORF">PILCRDRAFT_819600</name>
</gene>
<evidence type="ECO:0000313" key="4">
    <source>
        <dbReference type="Proteomes" id="UP000054166"/>
    </source>
</evidence>
<dbReference type="InParanoid" id="A0A0C3FYN2"/>
<keyword evidence="4" id="KW-1185">Reference proteome</keyword>
<evidence type="ECO:0000313" key="3">
    <source>
        <dbReference type="EMBL" id="KIM83361.1"/>
    </source>
</evidence>
<dbReference type="Proteomes" id="UP000054166">
    <property type="component" value="Unassembled WGS sequence"/>
</dbReference>
<dbReference type="AlphaFoldDB" id="A0A0C3FYN2"/>
<sequence>MLFPKGPRFESLKVPDVPGPGAYNADQEYNWDAYKRGAFLEKADRFNKDRLSDGPGPGTYDTDAKLQPKPITANELKQSAAERYAVLQRKLDDLERIHADGKKSHQAEVDRLKFELTRSRQTTTDQADRLEKLKKLNDTLDVRLQEMRKSASVDQAELKDLRIKLRMAEHERTQLSSKQGEVGETKKALQAVESKRRDEMRERDRKIAELEKALAGEKKKREGADARLKEVKANADEEVQKVRQATQGLQGQVDEARNEVRRAQSSLANLEDKAENKEEELLTQLEQHRFVLGRVAEEYARLASVTVPVAEHSRLKHEHTVLSLHTLRIERKLANSEAQAAELANLIRHTKEQNGFLSAQLKDAQDAIIFYSQALKDATVNDAAPHATVDRTLDKKAAAIDQELRNSERRTQELRRSNIETSLEFYRHICEQQLLTYSATDKALVAEQQALQRQTAELSGAVTTRDTLATQLKAITTEHESAKQLLATANTALAQARADNEATEQQMVIVEERMRAEGAKNREALQKEREAAQRLTAAAQMSKMSEDGLRAELEQLTAELTDAERYQAAYYSLVDEVGALVDRNDLAEDEAERLSKFNAEILGHNNPAQRIMYVDRIRRELAETKHKLLQSTRDRETVATNNMELRNELDMYKSVMVPGENKPRTNITRIERPPLANQNLNVIQTAGPNPTKSVKGSGEKITQIPTLAPIPGDMTLDEIL</sequence>
<dbReference type="STRING" id="765440.A0A0C3FYN2"/>
<evidence type="ECO:0000256" key="1">
    <source>
        <dbReference type="SAM" id="Coils"/>
    </source>
</evidence>
<dbReference type="Pfam" id="PF07004">
    <property type="entry name" value="SHIPPO-rpt"/>
    <property type="match status" value="1"/>
</dbReference>
<reference evidence="4" key="2">
    <citation type="submission" date="2015-01" db="EMBL/GenBank/DDBJ databases">
        <title>Evolutionary Origins and Diversification of the Mycorrhizal Mutualists.</title>
        <authorList>
            <consortium name="DOE Joint Genome Institute"/>
            <consortium name="Mycorrhizal Genomics Consortium"/>
            <person name="Kohler A."/>
            <person name="Kuo A."/>
            <person name="Nagy L.G."/>
            <person name="Floudas D."/>
            <person name="Copeland A."/>
            <person name="Barry K.W."/>
            <person name="Cichocki N."/>
            <person name="Veneault-Fourrey C."/>
            <person name="LaButti K."/>
            <person name="Lindquist E.A."/>
            <person name="Lipzen A."/>
            <person name="Lundell T."/>
            <person name="Morin E."/>
            <person name="Murat C."/>
            <person name="Riley R."/>
            <person name="Ohm R."/>
            <person name="Sun H."/>
            <person name="Tunlid A."/>
            <person name="Henrissat B."/>
            <person name="Grigoriev I.V."/>
            <person name="Hibbett D.S."/>
            <person name="Martin F."/>
        </authorList>
    </citation>
    <scope>NUCLEOTIDE SEQUENCE [LARGE SCALE GENOMIC DNA]</scope>
    <source>
        <strain evidence="4">F 1598</strain>
    </source>
</reference>
<name>A0A0C3FYN2_PILCF</name>
<keyword evidence="1" id="KW-0175">Coiled coil</keyword>
<dbReference type="InterPro" id="IPR010736">
    <property type="entry name" value="SHIPPO-rpt"/>
</dbReference>
<proteinExistence type="predicted"/>
<feature type="region of interest" description="Disordered" evidence="2">
    <location>
        <begin position="46"/>
        <end position="69"/>
    </location>
</feature>
<protein>
    <recommendedName>
        <fullName evidence="5">Hyaluronan-mediated motility receptor C-terminal domain-containing protein</fullName>
    </recommendedName>
</protein>
<dbReference type="OrthoDB" id="419631at2759"/>
<organism evidence="3 4">
    <name type="scientific">Piloderma croceum (strain F 1598)</name>
    <dbReference type="NCBI Taxonomy" id="765440"/>
    <lineage>
        <taxon>Eukaryota</taxon>
        <taxon>Fungi</taxon>
        <taxon>Dikarya</taxon>
        <taxon>Basidiomycota</taxon>
        <taxon>Agaricomycotina</taxon>
        <taxon>Agaricomycetes</taxon>
        <taxon>Agaricomycetidae</taxon>
        <taxon>Atheliales</taxon>
        <taxon>Atheliaceae</taxon>
        <taxon>Piloderma</taxon>
    </lineage>
</organism>
<evidence type="ECO:0000256" key="2">
    <source>
        <dbReference type="SAM" id="MobiDB-lite"/>
    </source>
</evidence>
<evidence type="ECO:0008006" key="5">
    <source>
        <dbReference type="Google" id="ProtNLM"/>
    </source>
</evidence>
<feature type="coiled-coil region" evidence="1">
    <location>
        <begin position="479"/>
        <end position="566"/>
    </location>
</feature>
<dbReference type="EMBL" id="KN832991">
    <property type="protein sequence ID" value="KIM83361.1"/>
    <property type="molecule type" value="Genomic_DNA"/>
</dbReference>
<feature type="region of interest" description="Disordered" evidence="2">
    <location>
        <begin position="171"/>
        <end position="204"/>
    </location>
</feature>